<dbReference type="InterPro" id="IPR050250">
    <property type="entry name" value="Macrolide_Exporter_MacB"/>
</dbReference>
<evidence type="ECO:0000256" key="6">
    <source>
        <dbReference type="ARBA" id="ARBA00038076"/>
    </source>
</evidence>
<accession>Q1IIL6</accession>
<name>Q1IIL6_KORVE</name>
<evidence type="ECO:0000256" key="2">
    <source>
        <dbReference type="ARBA" id="ARBA00022475"/>
    </source>
</evidence>
<dbReference type="InterPro" id="IPR003838">
    <property type="entry name" value="ABC3_permease_C"/>
</dbReference>
<dbReference type="AlphaFoldDB" id="Q1IIL6"/>
<evidence type="ECO:0000256" key="7">
    <source>
        <dbReference type="SAM" id="Phobius"/>
    </source>
</evidence>
<feature type="transmembrane region" description="Helical" evidence="7">
    <location>
        <begin position="336"/>
        <end position="361"/>
    </location>
</feature>
<keyword evidence="3 7" id="KW-0812">Transmembrane</keyword>
<dbReference type="NCBIfam" id="NF038403">
    <property type="entry name" value="perm_prefix_1"/>
    <property type="match status" value="1"/>
</dbReference>
<feature type="domain" description="MacB-like periplasmic core" evidence="9">
    <location>
        <begin position="517"/>
        <end position="715"/>
    </location>
</feature>
<evidence type="ECO:0000259" key="8">
    <source>
        <dbReference type="Pfam" id="PF02687"/>
    </source>
</evidence>
<dbReference type="InterPro" id="IPR017800">
    <property type="entry name" value="ADOP"/>
</dbReference>
<dbReference type="RefSeq" id="WP_011525081.1">
    <property type="nucleotide sequence ID" value="NC_008009.1"/>
</dbReference>
<dbReference type="Pfam" id="PF12704">
    <property type="entry name" value="MacB_PCD"/>
    <property type="match status" value="2"/>
</dbReference>
<organism evidence="10 11">
    <name type="scientific">Koribacter versatilis (strain Ellin345)</name>
    <dbReference type="NCBI Taxonomy" id="204669"/>
    <lineage>
        <taxon>Bacteria</taxon>
        <taxon>Pseudomonadati</taxon>
        <taxon>Acidobacteriota</taxon>
        <taxon>Terriglobia</taxon>
        <taxon>Terriglobales</taxon>
        <taxon>Candidatus Korobacteraceae</taxon>
        <taxon>Candidatus Korobacter</taxon>
    </lineage>
</organism>
<feature type="transmembrane region" description="Helical" evidence="7">
    <location>
        <begin position="392"/>
        <end position="413"/>
    </location>
</feature>
<evidence type="ECO:0000256" key="1">
    <source>
        <dbReference type="ARBA" id="ARBA00004651"/>
    </source>
</evidence>
<evidence type="ECO:0000313" key="10">
    <source>
        <dbReference type="EMBL" id="ABF43284.1"/>
    </source>
</evidence>
<proteinExistence type="inferred from homology"/>
<dbReference type="GO" id="GO:0005886">
    <property type="term" value="C:plasma membrane"/>
    <property type="evidence" value="ECO:0007669"/>
    <property type="project" value="UniProtKB-SubCell"/>
</dbReference>
<dbReference type="PANTHER" id="PTHR30572">
    <property type="entry name" value="MEMBRANE COMPONENT OF TRANSPORTER-RELATED"/>
    <property type="match status" value="1"/>
</dbReference>
<dbReference type="Proteomes" id="UP000002432">
    <property type="component" value="Chromosome"/>
</dbReference>
<dbReference type="GO" id="GO:0022857">
    <property type="term" value="F:transmembrane transporter activity"/>
    <property type="evidence" value="ECO:0007669"/>
    <property type="project" value="TreeGrafter"/>
</dbReference>
<feature type="transmembrane region" description="Helical" evidence="7">
    <location>
        <begin position="433"/>
        <end position="454"/>
    </location>
</feature>
<dbReference type="PANTHER" id="PTHR30572:SF4">
    <property type="entry name" value="ABC TRANSPORTER PERMEASE YTRF"/>
    <property type="match status" value="1"/>
</dbReference>
<sequence length="871" mass="94776">MFLNDMLFRLRALFRRNAGDRELDDELRFHLERQTAKYVKSGMSEAEAARRARLEFGGLDQVKEECHEARGISFIETLLQDTRYAIRTLLRAPAFTACAVLTLALGIGANTAIFSVVNSVLLNPLGYPDPQELLAARQNEALANLADMQRQTHAFSSSGGVNINPMDFTGQGEPVRIHAAFVDAGLFPTLGVQPMLGRWISPDEDVKGGPRNAVVSYAFWRDFLGSDPHVLGKTIGLGGSSYAVIGVMPKDFTLPKELADVFLSLWVAYPEAAPERGVHFLHTYWRLKPGVTIQQAQAEITQADHRLAEAFPDTEKERGTVLVPLHESLVGDVRPALLVLFGAVGLVLLIACANFAMLLMARAVSRQRELMIRASLGARNSRLIRQRLTESTLLALVGGAAGLVVAKLGATVLLAMKPAALRHFGAIHMDARVFLFVFAVSLLTGLVFGLMPAWSSSRGDISEALRENARTATASRSPLRSFLVTAELALALILLAGAGLLIKGFLRLRSVDPGFNPSNVMTMYLQLPGTRYPKIPSQNVFRRELLARINAFPGVEAAMITDLPLAGNYVAHRVVVNGQPAPALGAEPMVQVLSVMGNYFGVMQTPLRAGRDFTPTDREGQPRVAIVNQAFVRQLLPGQDPIGTRINWARADDPNDWFTIVGVVGDVKHDGLNQPVDPAMYSPFSQNDEAWRKWMTLVIRTRVPAAALVEDVKKQVWSLDSQIPVSSIQSMDDLLAVSVAQERFNMLLLGMFAALAVALAGVGIYGMVAYRVNQRTHEIGVYIALGAQHRDVLRLVMKDGVKLALIGIGCGLAGAAALTRLMVSLLFEVKPTDPVTLIGVALLLAAVAMLACYIPARRALGIHPMTALRHE</sequence>
<dbReference type="OrthoDB" id="100207at2"/>
<dbReference type="STRING" id="204669.Acid345_4284"/>
<feature type="domain" description="ABC3 transporter permease C-terminal" evidence="8">
    <location>
        <begin position="751"/>
        <end position="864"/>
    </location>
</feature>
<evidence type="ECO:0000256" key="3">
    <source>
        <dbReference type="ARBA" id="ARBA00022692"/>
    </source>
</evidence>
<evidence type="ECO:0000256" key="5">
    <source>
        <dbReference type="ARBA" id="ARBA00023136"/>
    </source>
</evidence>
<dbReference type="Pfam" id="PF02687">
    <property type="entry name" value="FtsX"/>
    <property type="match status" value="2"/>
</dbReference>
<dbReference type="EnsemblBacteria" id="ABF43284">
    <property type="protein sequence ID" value="ABF43284"/>
    <property type="gene ID" value="Acid345_4284"/>
</dbReference>
<keyword evidence="11" id="KW-1185">Reference proteome</keyword>
<comment type="similarity">
    <text evidence="6">Belongs to the ABC-4 integral membrane protein family.</text>
</comment>
<reference evidence="10 11" key="1">
    <citation type="journal article" date="2009" name="Appl. Environ. Microbiol.">
        <title>Three genomes from the phylum Acidobacteria provide insight into the lifestyles of these microorganisms in soils.</title>
        <authorList>
            <person name="Ward N.L."/>
            <person name="Challacombe J.F."/>
            <person name="Janssen P.H."/>
            <person name="Henrissat B."/>
            <person name="Coutinho P.M."/>
            <person name="Wu M."/>
            <person name="Xie G."/>
            <person name="Haft D.H."/>
            <person name="Sait M."/>
            <person name="Badger J."/>
            <person name="Barabote R.D."/>
            <person name="Bradley B."/>
            <person name="Brettin T.S."/>
            <person name="Brinkac L.M."/>
            <person name="Bruce D."/>
            <person name="Creasy T."/>
            <person name="Daugherty S.C."/>
            <person name="Davidsen T.M."/>
            <person name="DeBoy R.T."/>
            <person name="Detter J.C."/>
            <person name="Dodson R.J."/>
            <person name="Durkin A.S."/>
            <person name="Ganapathy A."/>
            <person name="Gwinn-Giglio M."/>
            <person name="Han C.S."/>
            <person name="Khouri H."/>
            <person name="Kiss H."/>
            <person name="Kothari S.P."/>
            <person name="Madupu R."/>
            <person name="Nelson K.E."/>
            <person name="Nelson W.C."/>
            <person name="Paulsen I."/>
            <person name="Penn K."/>
            <person name="Ren Q."/>
            <person name="Rosovitz M.J."/>
            <person name="Selengut J.D."/>
            <person name="Shrivastava S."/>
            <person name="Sullivan S.A."/>
            <person name="Tapia R."/>
            <person name="Thompson L.S."/>
            <person name="Watkins K.L."/>
            <person name="Yang Q."/>
            <person name="Yu C."/>
            <person name="Zafar N."/>
            <person name="Zhou L."/>
            <person name="Kuske C.R."/>
        </authorList>
    </citation>
    <scope>NUCLEOTIDE SEQUENCE [LARGE SCALE GENOMIC DNA]</scope>
    <source>
        <strain evidence="10 11">Ellin345</strain>
    </source>
</reference>
<dbReference type="KEGG" id="aba:Acid345_4284"/>
<keyword evidence="4 7" id="KW-1133">Transmembrane helix</keyword>
<dbReference type="HOGENOM" id="CLU_009433_1_0_0"/>
<feature type="transmembrane region" description="Helical" evidence="7">
    <location>
        <begin position="835"/>
        <end position="856"/>
    </location>
</feature>
<feature type="domain" description="ABC3 transporter permease C-terminal" evidence="8">
    <location>
        <begin position="343"/>
        <end position="457"/>
    </location>
</feature>
<feature type="domain" description="MacB-like periplasmic core" evidence="9">
    <location>
        <begin position="96"/>
        <end position="302"/>
    </location>
</feature>
<feature type="transmembrane region" description="Helical" evidence="7">
    <location>
        <begin position="482"/>
        <end position="502"/>
    </location>
</feature>
<dbReference type="EMBL" id="CP000360">
    <property type="protein sequence ID" value="ABF43284.1"/>
    <property type="molecule type" value="Genomic_DNA"/>
</dbReference>
<evidence type="ECO:0000313" key="11">
    <source>
        <dbReference type="Proteomes" id="UP000002432"/>
    </source>
</evidence>
<feature type="transmembrane region" description="Helical" evidence="7">
    <location>
        <begin position="803"/>
        <end position="823"/>
    </location>
</feature>
<gene>
    <name evidence="10" type="ordered locus">Acid345_4284</name>
</gene>
<dbReference type="InterPro" id="IPR025857">
    <property type="entry name" value="MacB_PCD"/>
</dbReference>
<dbReference type="InterPro" id="IPR047928">
    <property type="entry name" value="Perm_prefix_1"/>
</dbReference>
<keyword evidence="5 7" id="KW-0472">Membrane</keyword>
<evidence type="ECO:0000256" key="4">
    <source>
        <dbReference type="ARBA" id="ARBA00022989"/>
    </source>
</evidence>
<dbReference type="NCBIfam" id="TIGR03434">
    <property type="entry name" value="ADOP"/>
    <property type="match status" value="1"/>
</dbReference>
<comment type="subcellular location">
    <subcellularLocation>
        <location evidence="1">Cell membrane</location>
        <topology evidence="1">Multi-pass membrane protein</topology>
    </subcellularLocation>
</comment>
<evidence type="ECO:0000259" key="9">
    <source>
        <dbReference type="Pfam" id="PF12704"/>
    </source>
</evidence>
<keyword evidence="2" id="KW-1003">Cell membrane</keyword>
<dbReference type="eggNOG" id="COG0577">
    <property type="taxonomic scope" value="Bacteria"/>
</dbReference>
<feature type="transmembrane region" description="Helical" evidence="7">
    <location>
        <begin position="746"/>
        <end position="768"/>
    </location>
</feature>
<protein>
    <submittedName>
        <fullName evidence="10">ABC efflux pump, inner membrane subunit</fullName>
    </submittedName>
</protein>